<feature type="signal peptide" evidence="2">
    <location>
        <begin position="1"/>
        <end position="27"/>
    </location>
</feature>
<accession>A0A7I8E4U5</accession>
<dbReference type="AlphaFoldDB" id="A0A7I8E4U5"/>
<organism evidence="3">
    <name type="scientific">Pseudomonas aeruginosa</name>
    <dbReference type="NCBI Taxonomy" id="287"/>
    <lineage>
        <taxon>Bacteria</taxon>
        <taxon>Pseudomonadati</taxon>
        <taxon>Pseudomonadota</taxon>
        <taxon>Gammaproteobacteria</taxon>
        <taxon>Pseudomonadales</taxon>
        <taxon>Pseudomonadaceae</taxon>
        <taxon>Pseudomonas</taxon>
    </lineage>
</organism>
<proteinExistence type="predicted"/>
<dbReference type="RefSeq" id="WP_193826270.1">
    <property type="nucleotide sequence ID" value="NZ_LC586269.1"/>
</dbReference>
<reference evidence="3" key="1">
    <citation type="submission" date="2020-10" db="EMBL/GenBank/DDBJ databases">
        <title>Complete plasmid sequence of Pseudomonas aeruginosa ST1816 harboring blaVIMs.</title>
        <authorList>
            <person name="Hishinuma T."/>
            <person name="Tada T."/>
            <person name="Kirikae T."/>
        </authorList>
    </citation>
    <scope>NUCLEOTIDE SEQUENCE</scope>
    <source>
        <strain evidence="3">JUPA4295</strain>
        <plasmid evidence="3">pJUPA4295</plasmid>
    </source>
</reference>
<sequence>MKRKFKPLAIAVFLAMATMSSSSVVNAWGFPVADIANLTQMVEGYIQDLKNYDEYIQTTILNQEQLAEALRLYKQTLVAYDEVLRQMESLKRKLSPRDWNALFASYKDILDLYPTQTQRSDAEWERINAKVDQVYARGQKMVELQSIVDAIPFKGNGRETVASDLNRAITRSDLAVSQSNTVEKFNQKLKDNMEDLTYLDENRLSLGDEDNLRTLQFLAEQNQKALELQVESMAQSNSRMLFSNQLASHVFSKDKENQEASLKELEEKRKQKIKVDNSPLANW</sequence>
<geneLocation type="plasmid" evidence="3">
    <name>pJUPA4295</name>
</geneLocation>
<protein>
    <recommendedName>
        <fullName evidence="4">P-type conjugative transfer protein TrbJ</fullName>
    </recommendedName>
</protein>
<feature type="chain" id="PRO_5029740799" description="P-type conjugative transfer protein TrbJ" evidence="2">
    <location>
        <begin position="28"/>
        <end position="283"/>
    </location>
</feature>
<dbReference type="EMBL" id="LC586269">
    <property type="protein sequence ID" value="BCL65603.1"/>
    <property type="molecule type" value="Genomic_DNA"/>
</dbReference>
<evidence type="ECO:0000313" key="3">
    <source>
        <dbReference type="EMBL" id="BCL65603.1"/>
    </source>
</evidence>
<evidence type="ECO:0000256" key="1">
    <source>
        <dbReference type="SAM" id="Coils"/>
    </source>
</evidence>
<keyword evidence="3" id="KW-0614">Plasmid</keyword>
<keyword evidence="2" id="KW-0732">Signal</keyword>
<feature type="coiled-coil region" evidence="1">
    <location>
        <begin position="248"/>
        <end position="275"/>
    </location>
</feature>
<keyword evidence="1" id="KW-0175">Coiled coil</keyword>
<evidence type="ECO:0008006" key="4">
    <source>
        <dbReference type="Google" id="ProtNLM"/>
    </source>
</evidence>
<name>A0A7I8E4U5_PSEAI</name>
<evidence type="ECO:0000256" key="2">
    <source>
        <dbReference type="SAM" id="SignalP"/>
    </source>
</evidence>